<keyword evidence="2" id="KW-1133">Transmembrane helix</keyword>
<evidence type="ECO:0000259" key="3">
    <source>
        <dbReference type="Pfam" id="PF04024"/>
    </source>
</evidence>
<feature type="domain" description="Phage shock protein PspC N-terminal" evidence="3">
    <location>
        <begin position="29"/>
        <end position="77"/>
    </location>
</feature>
<sequence>MDTNTSIETTLKDMWYTRPVRIPKSQGGNALVAGVCEGIGARYQIDPIIVRLAFVGLTLTFGGGIFVYLLLWMNMPRYGMTTSPWRAINTPKVQLSALEKKDRDTGWALLVGLIIFLPSITIGTGGLATASVITLFIATGAFYLLHRAHPAPPAGLSVSTSATTAGPQVDTSHLTTPAGYPHPTVGRTTPPQWDPLGVAPELWHLPEPPTEPVVTQAPKRNRWVGWLVGLGIALFTAIVLVSAAGGYIIYKPEVPVDTTITATDDLASSYSSGIGDATLDLSGLKPLDDDREVDVQHGVGTLTIIPPRDTRVEFACGEGIGTHNCPDTLNEDADGGVLQLNVTVGIGDIEVRAA</sequence>
<evidence type="ECO:0000256" key="1">
    <source>
        <dbReference type="SAM" id="MobiDB-lite"/>
    </source>
</evidence>
<feature type="transmembrane region" description="Helical" evidence="2">
    <location>
        <begin position="105"/>
        <end position="122"/>
    </location>
</feature>
<name>A0A6C1U1S5_9CORY</name>
<dbReference type="Pfam" id="PF04024">
    <property type="entry name" value="PspC"/>
    <property type="match status" value="1"/>
</dbReference>
<accession>A0A6C1U1S5</accession>
<dbReference type="OrthoDB" id="3208990at2"/>
<protein>
    <submittedName>
        <fullName evidence="4">PspC domain-containing protein</fullName>
    </submittedName>
</protein>
<keyword evidence="2" id="KW-0472">Membrane</keyword>
<evidence type="ECO:0000313" key="4">
    <source>
        <dbReference type="EMBL" id="TVS30275.1"/>
    </source>
</evidence>
<dbReference type="RefSeq" id="WP_144317400.1">
    <property type="nucleotide sequence ID" value="NZ_CP038157.1"/>
</dbReference>
<feature type="transmembrane region" description="Helical" evidence="2">
    <location>
        <begin position="48"/>
        <end position="71"/>
    </location>
</feature>
<dbReference type="GeneID" id="74901133"/>
<dbReference type="InterPro" id="IPR007168">
    <property type="entry name" value="Phageshock_PspC_N"/>
</dbReference>
<feature type="region of interest" description="Disordered" evidence="1">
    <location>
        <begin position="156"/>
        <end position="183"/>
    </location>
</feature>
<organism evidence="4 5">
    <name type="scientific">Corynebacterium sanguinis</name>
    <dbReference type="NCBI Taxonomy" id="2594913"/>
    <lineage>
        <taxon>Bacteria</taxon>
        <taxon>Bacillati</taxon>
        <taxon>Actinomycetota</taxon>
        <taxon>Actinomycetes</taxon>
        <taxon>Mycobacteriales</taxon>
        <taxon>Corynebacteriaceae</taxon>
        <taxon>Corynebacterium</taxon>
    </lineage>
</organism>
<evidence type="ECO:0000256" key="2">
    <source>
        <dbReference type="SAM" id="Phobius"/>
    </source>
</evidence>
<gene>
    <name evidence="4" type="ORF">EKI59_00335</name>
</gene>
<evidence type="ECO:0000313" key="5">
    <source>
        <dbReference type="Proteomes" id="UP000336646"/>
    </source>
</evidence>
<dbReference type="AlphaFoldDB" id="A0A6C1U1S5"/>
<dbReference type="EMBL" id="RXIR01000001">
    <property type="protein sequence ID" value="TVS30275.1"/>
    <property type="molecule type" value="Genomic_DNA"/>
</dbReference>
<proteinExistence type="predicted"/>
<keyword evidence="2" id="KW-0812">Transmembrane</keyword>
<dbReference type="Proteomes" id="UP000336646">
    <property type="component" value="Unassembled WGS sequence"/>
</dbReference>
<feature type="compositionally biased region" description="Polar residues" evidence="1">
    <location>
        <begin position="157"/>
        <end position="175"/>
    </location>
</feature>
<feature type="transmembrane region" description="Helical" evidence="2">
    <location>
        <begin position="223"/>
        <end position="250"/>
    </location>
</feature>
<comment type="caution">
    <text evidence="4">The sequence shown here is derived from an EMBL/GenBank/DDBJ whole genome shotgun (WGS) entry which is preliminary data.</text>
</comment>
<reference evidence="4 5" key="1">
    <citation type="submission" date="2018-12" db="EMBL/GenBank/DDBJ databases">
        <title>Corynebacterium sanguinis sp. nov., a clinically-associated and environmental corynebacterium.</title>
        <authorList>
            <person name="Gonzales-Siles L."/>
            <person name="Jaen-Luchoro D."/>
            <person name="Cardew S."/>
            <person name="Inganas E."/>
            <person name="Ohlen M."/>
            <person name="Jensie-Markopolous S."/>
            <person name="Pinyeiro-Iglesias B."/>
            <person name="Molin K."/>
            <person name="Skovbjerg S."/>
            <person name="Svensson-Stadler L."/>
            <person name="Funke G."/>
            <person name="Moore E.R.B."/>
        </authorList>
    </citation>
    <scope>NUCLEOTIDE SEQUENCE [LARGE SCALE GENOMIC DNA]</scope>
    <source>
        <strain evidence="4 5">58734</strain>
    </source>
</reference>